<evidence type="ECO:0000256" key="4">
    <source>
        <dbReference type="ARBA" id="ARBA00023065"/>
    </source>
</evidence>
<keyword evidence="3" id="KW-0040">ANK repeat</keyword>
<feature type="transmembrane region" description="Helical" evidence="8">
    <location>
        <begin position="258"/>
        <end position="281"/>
    </location>
</feature>
<keyword evidence="4" id="KW-0406">Ion transport</keyword>
<dbReference type="GO" id="GO:0022857">
    <property type="term" value="F:transmembrane transporter activity"/>
    <property type="evidence" value="ECO:0007669"/>
    <property type="project" value="TreeGrafter"/>
</dbReference>
<feature type="transmembrane region" description="Helical" evidence="8">
    <location>
        <begin position="116"/>
        <end position="134"/>
    </location>
</feature>
<evidence type="ECO:0000256" key="7">
    <source>
        <dbReference type="SAM" id="MobiDB-lite"/>
    </source>
</evidence>
<organism evidence="10 11">
    <name type="scientific">Adineta steineri</name>
    <dbReference type="NCBI Taxonomy" id="433720"/>
    <lineage>
        <taxon>Eukaryota</taxon>
        <taxon>Metazoa</taxon>
        <taxon>Spiralia</taxon>
        <taxon>Gnathifera</taxon>
        <taxon>Rotifera</taxon>
        <taxon>Eurotatoria</taxon>
        <taxon>Bdelloidea</taxon>
        <taxon>Adinetida</taxon>
        <taxon>Adinetidae</taxon>
        <taxon>Adineta</taxon>
    </lineage>
</organism>
<keyword evidence="2" id="KW-0677">Repeat</keyword>
<feature type="transmembrane region" description="Helical" evidence="8">
    <location>
        <begin position="186"/>
        <end position="208"/>
    </location>
</feature>
<evidence type="ECO:0000256" key="6">
    <source>
        <dbReference type="ARBA" id="ARBA00023303"/>
    </source>
</evidence>
<reference evidence="10" key="1">
    <citation type="submission" date="2021-02" db="EMBL/GenBank/DDBJ databases">
        <authorList>
            <person name="Nowell W R."/>
        </authorList>
    </citation>
    <scope>NUCLEOTIDE SEQUENCE</scope>
</reference>
<keyword evidence="8" id="KW-0472">Membrane</keyword>
<feature type="region of interest" description="Disordered" evidence="7">
    <location>
        <begin position="386"/>
        <end position="411"/>
    </location>
</feature>
<dbReference type="Proteomes" id="UP000663832">
    <property type="component" value="Unassembled WGS sequence"/>
</dbReference>
<protein>
    <recommendedName>
        <fullName evidence="12">Ion transport domain-containing protein</fullName>
    </recommendedName>
</protein>
<evidence type="ECO:0000313" key="10">
    <source>
        <dbReference type="EMBL" id="CAF1183949.1"/>
    </source>
</evidence>
<evidence type="ECO:0000313" key="11">
    <source>
        <dbReference type="Proteomes" id="UP000663832"/>
    </source>
</evidence>
<dbReference type="PANTHER" id="PTHR47143">
    <property type="entry name" value="TRANSIENT RECEPTOR POTENTIAL CATION CHANNEL PROTEIN PAINLESS"/>
    <property type="match status" value="1"/>
</dbReference>
<dbReference type="GO" id="GO:0034220">
    <property type="term" value="P:monoatomic ion transmembrane transport"/>
    <property type="evidence" value="ECO:0007669"/>
    <property type="project" value="UniProtKB-KW"/>
</dbReference>
<name>A0A814V6X3_9BILA</name>
<dbReference type="EMBL" id="CAJNOM010000177">
    <property type="protein sequence ID" value="CAF1183949.1"/>
    <property type="molecule type" value="Genomic_DNA"/>
</dbReference>
<gene>
    <name evidence="9" type="ORF">BJG266_LOCUS23186</name>
    <name evidence="10" type="ORF">QVE165_LOCUS24846</name>
</gene>
<evidence type="ECO:0000256" key="1">
    <source>
        <dbReference type="ARBA" id="ARBA00022448"/>
    </source>
</evidence>
<keyword evidence="6" id="KW-0407">Ion channel</keyword>
<keyword evidence="11" id="KW-1185">Reference proteome</keyword>
<evidence type="ECO:0000256" key="2">
    <source>
        <dbReference type="ARBA" id="ARBA00022737"/>
    </source>
</evidence>
<evidence type="ECO:0000256" key="8">
    <source>
        <dbReference type="SAM" id="Phobius"/>
    </source>
</evidence>
<feature type="transmembrane region" description="Helical" evidence="8">
    <location>
        <begin position="89"/>
        <end position="110"/>
    </location>
</feature>
<keyword evidence="8" id="KW-1133">Transmembrane helix</keyword>
<keyword evidence="1" id="KW-0813">Transport</keyword>
<evidence type="ECO:0000256" key="3">
    <source>
        <dbReference type="ARBA" id="ARBA00023043"/>
    </source>
</evidence>
<dbReference type="InterPro" id="IPR052076">
    <property type="entry name" value="TRP_cation_channel"/>
</dbReference>
<dbReference type="PANTHER" id="PTHR47143:SF1">
    <property type="entry name" value="ION_TRANS DOMAIN-CONTAINING PROTEIN"/>
    <property type="match status" value="1"/>
</dbReference>
<feature type="transmembrane region" description="Helical" evidence="8">
    <location>
        <begin position="20"/>
        <end position="41"/>
    </location>
</feature>
<keyword evidence="5" id="KW-0325">Glycoprotein</keyword>
<dbReference type="OrthoDB" id="1661883at2759"/>
<evidence type="ECO:0000256" key="5">
    <source>
        <dbReference type="ARBA" id="ARBA00023180"/>
    </source>
</evidence>
<evidence type="ECO:0008006" key="12">
    <source>
        <dbReference type="Google" id="ProtNLM"/>
    </source>
</evidence>
<accession>A0A814V6X3</accession>
<dbReference type="GO" id="GO:1902495">
    <property type="term" value="C:transmembrane transporter complex"/>
    <property type="evidence" value="ECO:0007669"/>
    <property type="project" value="TreeGrafter"/>
</dbReference>
<feature type="transmembrane region" description="Helical" evidence="8">
    <location>
        <begin position="155"/>
        <end position="180"/>
    </location>
</feature>
<dbReference type="AlphaFoldDB" id="A0A814V6X3"/>
<dbReference type="EMBL" id="CAJNOI010000152">
    <property type="protein sequence ID" value="CAF1134369.1"/>
    <property type="molecule type" value="Genomic_DNA"/>
</dbReference>
<keyword evidence="8" id="KW-0812">Transmembrane</keyword>
<proteinExistence type="predicted"/>
<evidence type="ECO:0000313" key="9">
    <source>
        <dbReference type="EMBL" id="CAF1134369.1"/>
    </source>
</evidence>
<dbReference type="Proteomes" id="UP000663877">
    <property type="component" value="Unassembled WGS sequence"/>
</dbReference>
<sequence>MAHPLSQGLAKNKFHKFGLWIFSIFFLIYSIFIGLFTTFAIRIKQPQHYYSITNITFDNDLCEDVLKALEKNSPDDSIMKESWDHTLRCGLYVFLILLLAKHVWIFWSFVKISITKPFVFIFEYGAIVLCFLFISDHEYQRSVKMRCPVQWQLGAFGLFIGYLGLLYYIQYIPIIGIYVIMLKIIIVRFIFFLPVLTCLSIGFGLAFYMLLQYNESFDSFASRALSQMVIMMTGELNFSDNTTSDDDPAKPYYKLIYIMYVLFAIGVVILVANLLISLAVGEIVPLMNKARGAQIDMKFELIADYEILRLRLYLLGCHLRAHRSKLFKVRNMKGSPWREKCYNGIVDFFTHTTYINEDMFESINEAEDKTDSAKQMRMLGEIQNELKKQDEFKKTGKQPTTNKVTKSNHRP</sequence>
<comment type="caution">
    <text evidence="10">The sequence shown here is derived from an EMBL/GenBank/DDBJ whole genome shotgun (WGS) entry which is preliminary data.</text>
</comment>